<dbReference type="Gene3D" id="3.90.76.10">
    <property type="entry name" value="Dipeptide-binding Protein, Domain 1"/>
    <property type="match status" value="1"/>
</dbReference>
<feature type="chain" id="PRO_5022898732" evidence="4">
    <location>
        <begin position="27"/>
        <end position="534"/>
    </location>
</feature>
<dbReference type="GO" id="GO:0015833">
    <property type="term" value="P:peptide transport"/>
    <property type="evidence" value="ECO:0007669"/>
    <property type="project" value="TreeGrafter"/>
</dbReference>
<dbReference type="PANTHER" id="PTHR30290">
    <property type="entry name" value="PERIPLASMIC BINDING COMPONENT OF ABC TRANSPORTER"/>
    <property type="match status" value="1"/>
</dbReference>
<dbReference type="CDD" id="cd08502">
    <property type="entry name" value="PBP2_NikA_DppA_OppA_like_16"/>
    <property type="match status" value="1"/>
</dbReference>
<accession>A0A5B2TFG0</accession>
<dbReference type="InterPro" id="IPR023765">
    <property type="entry name" value="SBP_5_CS"/>
</dbReference>
<evidence type="ECO:0000256" key="3">
    <source>
        <dbReference type="ARBA" id="ARBA00022729"/>
    </source>
</evidence>
<evidence type="ECO:0000313" key="7">
    <source>
        <dbReference type="Proteomes" id="UP000322110"/>
    </source>
</evidence>
<comment type="caution">
    <text evidence="6">The sequence shown here is derived from an EMBL/GenBank/DDBJ whole genome shotgun (WGS) entry which is preliminary data.</text>
</comment>
<reference evidence="6 7" key="1">
    <citation type="journal article" date="2015" name="Int. J. Syst. Evol. Microbiol.">
        <title>Roseomonas oryzae sp. nov., isolated from paddy rhizosphere soil.</title>
        <authorList>
            <person name="Ramaprasad E.V."/>
            <person name="Sasikala Ch."/>
            <person name="Ramana Ch.V."/>
        </authorList>
    </citation>
    <scope>NUCLEOTIDE SEQUENCE [LARGE SCALE GENOMIC DNA]</scope>
    <source>
        <strain evidence="6 7">KCTC 42542</strain>
    </source>
</reference>
<dbReference type="InterPro" id="IPR006311">
    <property type="entry name" value="TAT_signal"/>
</dbReference>
<dbReference type="PROSITE" id="PS01040">
    <property type="entry name" value="SBP_BACTERIAL_5"/>
    <property type="match status" value="1"/>
</dbReference>
<dbReference type="GO" id="GO:1904680">
    <property type="term" value="F:peptide transmembrane transporter activity"/>
    <property type="evidence" value="ECO:0007669"/>
    <property type="project" value="TreeGrafter"/>
</dbReference>
<dbReference type="InterPro" id="IPR000914">
    <property type="entry name" value="SBP_5_dom"/>
</dbReference>
<evidence type="ECO:0000256" key="2">
    <source>
        <dbReference type="ARBA" id="ARBA00005695"/>
    </source>
</evidence>
<dbReference type="GO" id="GO:0030288">
    <property type="term" value="C:outer membrane-bounded periplasmic space"/>
    <property type="evidence" value="ECO:0007669"/>
    <property type="project" value="UniProtKB-ARBA"/>
</dbReference>
<dbReference type="InterPro" id="IPR039424">
    <property type="entry name" value="SBP_5"/>
</dbReference>
<dbReference type="Pfam" id="PF00496">
    <property type="entry name" value="SBP_bac_5"/>
    <property type="match status" value="1"/>
</dbReference>
<dbReference type="Gene3D" id="3.40.190.10">
    <property type="entry name" value="Periplasmic binding protein-like II"/>
    <property type="match status" value="1"/>
</dbReference>
<feature type="signal peptide" evidence="4">
    <location>
        <begin position="1"/>
        <end position="26"/>
    </location>
</feature>
<dbReference type="PIRSF" id="PIRSF002741">
    <property type="entry name" value="MppA"/>
    <property type="match status" value="1"/>
</dbReference>
<dbReference type="PROSITE" id="PS51318">
    <property type="entry name" value="TAT"/>
    <property type="match status" value="1"/>
</dbReference>
<dbReference type="InterPro" id="IPR030678">
    <property type="entry name" value="Peptide/Ni-bd"/>
</dbReference>
<name>A0A5B2TFG0_9PROT</name>
<proteinExistence type="inferred from homology"/>
<dbReference type="EMBL" id="VUKA01000005">
    <property type="protein sequence ID" value="KAA2212864.1"/>
    <property type="molecule type" value="Genomic_DNA"/>
</dbReference>
<dbReference type="AlphaFoldDB" id="A0A5B2TFG0"/>
<feature type="domain" description="Solute-binding protein family 5" evidence="5">
    <location>
        <begin position="78"/>
        <end position="440"/>
    </location>
</feature>
<sequence>MKRRAFLGTAGAVAAGAALPPRLALAQPAVAQQARVLRFAPHASLTFLDPVANLTAITNIHGFYVFDTLYAVDASLRPRPQMAEGHSVSDDGLTWTIRLREGLKFHDGSPVLARDCAASLRRWAARDTFGRDLAAVVEEWGAADDRTLRIRLKRPFPLLIEAIGKPTAALPVIMPERLARTDPMKAVTEMVGSGPLRFKTDEFVSGSKVVYERFEGYQPREEAPDFFSGGKVMHFDRVEWTIMPDQATGLAALQTGEIDWLDQVQADLLPLLSRNRDVATDILDPAGFMGVIRFNSLQPPFNRPEIRRIVLQAVSQPNYMNLVTGGDPTAWRSCHSLFPCGTPYGTPPEDAGMSDTPDITAKKRALSAAGYNGEKVVIMNPSDVPIIAPFGHVTHDLLKQLGMNVELQEMDWGSLISRAVSRETPDKGGWSLYHTWWGGAGIAVPVTNALIRGLGDRGWTGWYSNERMEALNAEWLRAPDEAGRAAIAAQMNALAMREAPTVPLGIFSVRTAYRKSLTGMLKALRPVPWNVRRA</sequence>
<dbReference type="PANTHER" id="PTHR30290:SF38">
    <property type="entry name" value="D,D-DIPEPTIDE-BINDING PERIPLASMIC PROTEIN DDPA-RELATED"/>
    <property type="match status" value="1"/>
</dbReference>
<dbReference type="Proteomes" id="UP000322110">
    <property type="component" value="Unassembled WGS sequence"/>
</dbReference>
<dbReference type="GO" id="GO:0043190">
    <property type="term" value="C:ATP-binding cassette (ABC) transporter complex"/>
    <property type="evidence" value="ECO:0007669"/>
    <property type="project" value="InterPro"/>
</dbReference>
<evidence type="ECO:0000259" key="5">
    <source>
        <dbReference type="Pfam" id="PF00496"/>
    </source>
</evidence>
<protein>
    <submittedName>
        <fullName evidence="6">ABC transporter substrate-binding protein</fullName>
    </submittedName>
</protein>
<keyword evidence="7" id="KW-1185">Reference proteome</keyword>
<evidence type="ECO:0000256" key="1">
    <source>
        <dbReference type="ARBA" id="ARBA00004418"/>
    </source>
</evidence>
<keyword evidence="3 4" id="KW-0732">Signal</keyword>
<dbReference type="OrthoDB" id="9803988at2"/>
<dbReference type="RefSeq" id="WP_149812480.1">
    <property type="nucleotide sequence ID" value="NZ_VUKA01000005.1"/>
</dbReference>
<comment type="subcellular location">
    <subcellularLocation>
        <location evidence="1">Periplasm</location>
    </subcellularLocation>
</comment>
<gene>
    <name evidence="6" type="ORF">F0Q34_12085</name>
</gene>
<evidence type="ECO:0000256" key="4">
    <source>
        <dbReference type="SAM" id="SignalP"/>
    </source>
</evidence>
<organism evidence="6 7">
    <name type="scientific">Teichococcus oryzae</name>
    <dbReference type="NCBI Taxonomy" id="1608942"/>
    <lineage>
        <taxon>Bacteria</taxon>
        <taxon>Pseudomonadati</taxon>
        <taxon>Pseudomonadota</taxon>
        <taxon>Alphaproteobacteria</taxon>
        <taxon>Acetobacterales</taxon>
        <taxon>Roseomonadaceae</taxon>
        <taxon>Roseomonas</taxon>
    </lineage>
</organism>
<comment type="similarity">
    <text evidence="2">Belongs to the bacterial solute-binding protein 5 family.</text>
</comment>
<dbReference type="Gene3D" id="3.10.105.10">
    <property type="entry name" value="Dipeptide-binding Protein, Domain 3"/>
    <property type="match status" value="1"/>
</dbReference>
<dbReference type="SUPFAM" id="SSF53850">
    <property type="entry name" value="Periplasmic binding protein-like II"/>
    <property type="match status" value="1"/>
</dbReference>
<evidence type="ECO:0000313" key="6">
    <source>
        <dbReference type="EMBL" id="KAA2212864.1"/>
    </source>
</evidence>